<evidence type="ECO:0000313" key="1">
    <source>
        <dbReference type="EMBL" id="KAK8026797.1"/>
    </source>
</evidence>
<comment type="caution">
    <text evidence="1">The sequence shown here is derived from an EMBL/GenBank/DDBJ whole genome shotgun (WGS) entry which is preliminary data.</text>
</comment>
<reference evidence="1 2" key="1">
    <citation type="submission" date="2023-01" db="EMBL/GenBank/DDBJ databases">
        <title>Analysis of 21 Apiospora genomes using comparative genomics revels a genus with tremendous synthesis potential of carbohydrate active enzymes and secondary metabolites.</title>
        <authorList>
            <person name="Sorensen T."/>
        </authorList>
    </citation>
    <scope>NUCLEOTIDE SEQUENCE [LARGE SCALE GENOMIC DNA]</scope>
    <source>
        <strain evidence="1 2">CBS 20057</strain>
    </source>
</reference>
<proteinExistence type="predicted"/>
<organism evidence="1 2">
    <name type="scientific">Apiospora marii</name>
    <dbReference type="NCBI Taxonomy" id="335849"/>
    <lineage>
        <taxon>Eukaryota</taxon>
        <taxon>Fungi</taxon>
        <taxon>Dikarya</taxon>
        <taxon>Ascomycota</taxon>
        <taxon>Pezizomycotina</taxon>
        <taxon>Sordariomycetes</taxon>
        <taxon>Xylariomycetidae</taxon>
        <taxon>Amphisphaeriales</taxon>
        <taxon>Apiosporaceae</taxon>
        <taxon>Apiospora</taxon>
    </lineage>
</organism>
<protein>
    <submittedName>
        <fullName evidence="1">Uncharacterized protein</fullName>
    </submittedName>
</protein>
<name>A0ABR1S4N5_9PEZI</name>
<accession>A0ABR1S4N5</accession>
<keyword evidence="2" id="KW-1185">Reference proteome</keyword>
<sequence length="69" mass="7604">MPPTWDTSGWEDVHTASLHEGPHIPSGMESFAKGDGYAAQTGEVFDATDVLGQQWLFYEKGLMGGELRY</sequence>
<dbReference type="EMBL" id="JAQQWI010000007">
    <property type="protein sequence ID" value="KAK8026797.1"/>
    <property type="molecule type" value="Genomic_DNA"/>
</dbReference>
<evidence type="ECO:0000313" key="2">
    <source>
        <dbReference type="Proteomes" id="UP001396898"/>
    </source>
</evidence>
<dbReference type="Proteomes" id="UP001396898">
    <property type="component" value="Unassembled WGS sequence"/>
</dbReference>
<gene>
    <name evidence="1" type="ORF">PG991_003853</name>
</gene>